<keyword evidence="5 10" id="KW-1133">Transmembrane helix</keyword>
<keyword evidence="9" id="KW-0175">Coiled coil</keyword>
<comment type="subcellular location">
    <subcellularLocation>
        <location evidence="1">Cell membrane</location>
        <topology evidence="1">Multi-pass membrane protein</topology>
    </subcellularLocation>
</comment>
<evidence type="ECO:0000256" key="1">
    <source>
        <dbReference type="ARBA" id="ARBA00004651"/>
    </source>
</evidence>
<comment type="caution">
    <text evidence="12">The sequence shown here is derived from an EMBL/GenBank/DDBJ whole genome shotgun (WGS) entry which is preliminary data.</text>
</comment>
<organism evidence="12 13">
    <name type="scientific">Liquorilactobacillus mali</name>
    <dbReference type="NCBI Taxonomy" id="1618"/>
    <lineage>
        <taxon>Bacteria</taxon>
        <taxon>Bacillati</taxon>
        <taxon>Bacillota</taxon>
        <taxon>Bacilli</taxon>
        <taxon>Lactobacillales</taxon>
        <taxon>Lactobacillaceae</taxon>
        <taxon>Liquorilactobacillus</taxon>
    </lineage>
</organism>
<dbReference type="InterPro" id="IPR004089">
    <property type="entry name" value="MCPsignal_dom"/>
</dbReference>
<dbReference type="PATRIC" id="fig|1618.3.peg.288"/>
<evidence type="ECO:0000256" key="8">
    <source>
        <dbReference type="PROSITE-ProRule" id="PRU00284"/>
    </source>
</evidence>
<reference evidence="12 13" key="1">
    <citation type="journal article" date="2015" name="Genome Announc.">
        <title>Expanding the biotechnology potential of lactobacilli through comparative genomics of 213 strains and associated genera.</title>
        <authorList>
            <person name="Sun Z."/>
            <person name="Harris H.M."/>
            <person name="McCann A."/>
            <person name="Guo C."/>
            <person name="Argimon S."/>
            <person name="Zhang W."/>
            <person name="Yang X."/>
            <person name="Jeffery I.B."/>
            <person name="Cooney J.C."/>
            <person name="Kagawa T.F."/>
            <person name="Liu W."/>
            <person name="Song Y."/>
            <person name="Salvetti E."/>
            <person name="Wrobel A."/>
            <person name="Rasinkangas P."/>
            <person name="Parkhill J."/>
            <person name="Rea M.C."/>
            <person name="O'Sullivan O."/>
            <person name="Ritari J."/>
            <person name="Douillard F.P."/>
            <person name="Paul Ross R."/>
            <person name="Yang R."/>
            <person name="Briner A.E."/>
            <person name="Felis G.E."/>
            <person name="de Vos W.M."/>
            <person name="Barrangou R."/>
            <person name="Klaenhammer T.R."/>
            <person name="Caufield P.W."/>
            <person name="Cui Y."/>
            <person name="Zhang H."/>
            <person name="O'Toole P.W."/>
        </authorList>
    </citation>
    <scope>NUCLEOTIDE SEQUENCE [LARGE SCALE GENOMIC DNA]</scope>
    <source>
        <strain evidence="12 13">ATCC 27304</strain>
    </source>
</reference>
<feature type="domain" description="Methyl-accepting transducer" evidence="11">
    <location>
        <begin position="400"/>
        <end position="657"/>
    </location>
</feature>
<dbReference type="AlphaFoldDB" id="A0A0R2FMR2"/>
<feature type="transmembrane region" description="Helical" evidence="10">
    <location>
        <begin position="12"/>
        <end position="34"/>
    </location>
</feature>
<dbReference type="GO" id="GO:0006935">
    <property type="term" value="P:chemotaxis"/>
    <property type="evidence" value="ECO:0007669"/>
    <property type="project" value="UniProtKB-KW"/>
</dbReference>
<dbReference type="CDD" id="cd12913">
    <property type="entry name" value="PDC1_MCP_like"/>
    <property type="match status" value="1"/>
</dbReference>
<dbReference type="Gene3D" id="3.30.450.20">
    <property type="entry name" value="PAS domain"/>
    <property type="match status" value="2"/>
</dbReference>
<keyword evidence="3" id="KW-0145">Chemotaxis</keyword>
<evidence type="ECO:0000256" key="10">
    <source>
        <dbReference type="SAM" id="Phobius"/>
    </source>
</evidence>
<keyword evidence="2" id="KW-1003">Cell membrane</keyword>
<dbReference type="PANTHER" id="PTHR32089:SF114">
    <property type="entry name" value="METHYL-ACCEPTING CHEMOTAXIS PROTEIN MCPB"/>
    <property type="match status" value="1"/>
</dbReference>
<name>A0A0R2FMR2_9LACO</name>
<dbReference type="SUPFAM" id="SSF58104">
    <property type="entry name" value="Methyl-accepting chemotaxis protein (MCP) signaling domain"/>
    <property type="match status" value="1"/>
</dbReference>
<evidence type="ECO:0000256" key="3">
    <source>
        <dbReference type="ARBA" id="ARBA00022500"/>
    </source>
</evidence>
<dbReference type="Pfam" id="PF02743">
    <property type="entry name" value="dCache_1"/>
    <property type="match status" value="1"/>
</dbReference>
<evidence type="ECO:0000259" key="11">
    <source>
        <dbReference type="PROSITE" id="PS50111"/>
    </source>
</evidence>
<feature type="transmembrane region" description="Helical" evidence="10">
    <location>
        <begin position="282"/>
        <end position="303"/>
    </location>
</feature>
<dbReference type="InterPro" id="IPR029151">
    <property type="entry name" value="Sensor-like_sf"/>
</dbReference>
<dbReference type="OrthoDB" id="9760371at2"/>
<evidence type="ECO:0000256" key="9">
    <source>
        <dbReference type="SAM" id="Coils"/>
    </source>
</evidence>
<gene>
    <name evidence="12" type="ORF">IV36_GL000288</name>
</gene>
<evidence type="ECO:0000313" key="12">
    <source>
        <dbReference type="EMBL" id="KRN29873.1"/>
    </source>
</evidence>
<keyword evidence="7 8" id="KW-0807">Transducer</keyword>
<dbReference type="STRING" id="1618.IV36_GL000288"/>
<evidence type="ECO:0000256" key="4">
    <source>
        <dbReference type="ARBA" id="ARBA00022692"/>
    </source>
</evidence>
<dbReference type="InterPro" id="IPR033479">
    <property type="entry name" value="dCache_1"/>
</dbReference>
<feature type="coiled-coil region" evidence="9">
    <location>
        <begin position="614"/>
        <end position="641"/>
    </location>
</feature>
<dbReference type="GO" id="GO:0007165">
    <property type="term" value="P:signal transduction"/>
    <property type="evidence" value="ECO:0007669"/>
    <property type="project" value="UniProtKB-KW"/>
</dbReference>
<evidence type="ECO:0000256" key="5">
    <source>
        <dbReference type="ARBA" id="ARBA00022989"/>
    </source>
</evidence>
<keyword evidence="6 10" id="KW-0472">Membrane</keyword>
<evidence type="ECO:0000313" key="13">
    <source>
        <dbReference type="Proteomes" id="UP000051727"/>
    </source>
</evidence>
<sequence length="690" mass="75754">MVRQMKKSLGRLIGEIVFSVTLLTILVLMASFYISMTKLLTQRNLFSQQSAVESLVNSNKNFKVSTQKELIRLSKGATFNGKSFNNSDIKRILTDSQNANAQIKYSGFGTSKGDYLTLSKMPKGYDPRSRPWYKKAIASFGKVVWTAPYQDAETGQTVTTAAIALKNASGQVGVLELDLTYDGISQAIDAMKIGRTGSVTLVHKNGIVIVSNGKSKKYTFKQGNSIKGQTIFKKIAKADAIKGTLQIDKIGKVYYNKGNKNSDNWSFAVVDGDDLNSELNSLLIITIIVVILMLIIATLYAIYSSKVIKAAIEVYVKHFEAASKGEFVKIKSFGDKKNWKLYFQPAKLGRKMSEPDKDGQEFNQISYQYNEMLDAVGKSFVQIQGESKVVADKSDSLLELSQQTDRATEEVAQAITGIAQVTTSQAQETSGSVEQVRNLSDVITTLHDNVKKMNERSSNSSKLNQKNLDISNEVITSWQQEVANMQELEDSVGNLNQQVKNINKIISVINSISQQTNLLALNASIEAASAGEAGKGFAVVATEIRKLSDQSKKATKEIDDILGGIQLDSEEMVKRMDDSVAGGERQTELLNQAISSSKDVFSVNQELIQDIQEIEQASGKITQVQLKIEESLENISAATEENSAGAEEVSANSEEVQATIEEFTNHIAELGKTADTLKNVVASFKFEKEE</sequence>
<dbReference type="SMART" id="SM00283">
    <property type="entry name" value="MA"/>
    <property type="match status" value="1"/>
</dbReference>
<evidence type="ECO:0000256" key="7">
    <source>
        <dbReference type="ARBA" id="ARBA00023224"/>
    </source>
</evidence>
<dbReference type="Gene3D" id="1.10.287.950">
    <property type="entry name" value="Methyl-accepting chemotaxis protein"/>
    <property type="match status" value="1"/>
</dbReference>
<accession>A0A0R2FMR2</accession>
<dbReference type="SUPFAM" id="SSF103190">
    <property type="entry name" value="Sensory domain-like"/>
    <property type="match status" value="1"/>
</dbReference>
<keyword evidence="4 10" id="KW-0812">Transmembrane</keyword>
<proteinExistence type="predicted"/>
<evidence type="ECO:0000256" key="2">
    <source>
        <dbReference type="ARBA" id="ARBA00022475"/>
    </source>
</evidence>
<dbReference type="EMBL" id="JQAR01000011">
    <property type="protein sequence ID" value="KRN29873.1"/>
    <property type="molecule type" value="Genomic_DNA"/>
</dbReference>
<dbReference type="PANTHER" id="PTHR32089">
    <property type="entry name" value="METHYL-ACCEPTING CHEMOTAXIS PROTEIN MCPB"/>
    <property type="match status" value="1"/>
</dbReference>
<dbReference type="Proteomes" id="UP000051727">
    <property type="component" value="Unassembled WGS sequence"/>
</dbReference>
<evidence type="ECO:0000256" key="6">
    <source>
        <dbReference type="ARBA" id="ARBA00023136"/>
    </source>
</evidence>
<dbReference type="PROSITE" id="PS50111">
    <property type="entry name" value="CHEMOTAXIS_TRANSDUC_2"/>
    <property type="match status" value="1"/>
</dbReference>
<dbReference type="Pfam" id="PF00015">
    <property type="entry name" value="MCPsignal"/>
    <property type="match status" value="1"/>
</dbReference>
<dbReference type="GO" id="GO:0005886">
    <property type="term" value="C:plasma membrane"/>
    <property type="evidence" value="ECO:0007669"/>
    <property type="project" value="UniProtKB-SubCell"/>
</dbReference>
<protein>
    <submittedName>
        <fullName evidence="12">Methyl-accepting chemotaxis sensory transducer</fullName>
    </submittedName>
</protein>